<feature type="domain" description="C2H2-type" evidence="1">
    <location>
        <begin position="65"/>
        <end position="85"/>
    </location>
</feature>
<sequence length="102" mass="11457">MQSDEDTPIGGGKVHANKGSMHAFLNADATRALGVDGGTELDVFDEGDHLRVVPREDSPARTVECVHCSKTVRANETADHHFEHHPEQRYDPVWYHPEEDQR</sequence>
<accession>A0A7D5H116</accession>
<dbReference type="RefSeq" id="WP_179259653.1">
    <property type="nucleotide sequence ID" value="NZ_CP058601.1"/>
</dbReference>
<dbReference type="OrthoDB" id="375657at2157"/>
<dbReference type="EMBL" id="CP058601">
    <property type="protein sequence ID" value="QLG47911.1"/>
    <property type="molecule type" value="Genomic_DNA"/>
</dbReference>
<name>A0A7D5H116_9EURY</name>
<dbReference type="KEGG" id="haly:HYG82_03145"/>
<evidence type="ECO:0000313" key="2">
    <source>
        <dbReference type="EMBL" id="QLG47911.1"/>
    </source>
</evidence>
<protein>
    <recommendedName>
        <fullName evidence="1">C2H2-type domain-containing protein</fullName>
    </recommendedName>
</protein>
<keyword evidence="3" id="KW-1185">Reference proteome</keyword>
<organism evidence="2 3">
    <name type="scientific">Natrinema halophilum</name>
    <dbReference type="NCBI Taxonomy" id="1699371"/>
    <lineage>
        <taxon>Archaea</taxon>
        <taxon>Methanobacteriati</taxon>
        <taxon>Methanobacteriota</taxon>
        <taxon>Stenosarchaea group</taxon>
        <taxon>Halobacteria</taxon>
        <taxon>Halobacteriales</taxon>
        <taxon>Natrialbaceae</taxon>
        <taxon>Natrinema</taxon>
    </lineage>
</organism>
<evidence type="ECO:0000313" key="3">
    <source>
        <dbReference type="Proteomes" id="UP000509241"/>
    </source>
</evidence>
<gene>
    <name evidence="2" type="ORF">HYG82_03145</name>
</gene>
<dbReference type="PROSITE" id="PS00028">
    <property type="entry name" value="ZINC_FINGER_C2H2_1"/>
    <property type="match status" value="1"/>
</dbReference>
<reference evidence="2 3" key="1">
    <citation type="submission" date="2020-07" db="EMBL/GenBank/DDBJ databases">
        <authorList>
            <person name="Cui H."/>
        </authorList>
    </citation>
    <scope>NUCLEOTIDE SEQUENCE [LARGE SCALE GENOMIC DNA]</scope>
    <source>
        <strain evidence="2 3">YPL8</strain>
    </source>
</reference>
<dbReference type="InterPro" id="IPR013087">
    <property type="entry name" value="Znf_C2H2_type"/>
</dbReference>
<dbReference type="GeneID" id="56032254"/>
<dbReference type="AlphaFoldDB" id="A0A7D5H116"/>
<dbReference type="Proteomes" id="UP000509241">
    <property type="component" value="Chromosome"/>
</dbReference>
<evidence type="ECO:0000259" key="1">
    <source>
        <dbReference type="PROSITE" id="PS00028"/>
    </source>
</evidence>
<proteinExistence type="predicted"/>